<name>A0ACA9MUH4_9GLOM</name>
<dbReference type="EMBL" id="CAJVPM010016446">
    <property type="protein sequence ID" value="CAG8614092.1"/>
    <property type="molecule type" value="Genomic_DNA"/>
</dbReference>
<dbReference type="Proteomes" id="UP000789860">
    <property type="component" value="Unassembled WGS sequence"/>
</dbReference>
<organism evidence="1 2">
    <name type="scientific">Scutellospora calospora</name>
    <dbReference type="NCBI Taxonomy" id="85575"/>
    <lineage>
        <taxon>Eukaryota</taxon>
        <taxon>Fungi</taxon>
        <taxon>Fungi incertae sedis</taxon>
        <taxon>Mucoromycota</taxon>
        <taxon>Glomeromycotina</taxon>
        <taxon>Glomeromycetes</taxon>
        <taxon>Diversisporales</taxon>
        <taxon>Gigasporaceae</taxon>
        <taxon>Scutellospora</taxon>
    </lineage>
</organism>
<gene>
    <name evidence="1" type="ORF">SCALOS_LOCUS7403</name>
</gene>
<feature type="non-terminal residue" evidence="1">
    <location>
        <position position="53"/>
    </location>
</feature>
<evidence type="ECO:0000313" key="2">
    <source>
        <dbReference type="Proteomes" id="UP000789860"/>
    </source>
</evidence>
<reference evidence="1" key="1">
    <citation type="submission" date="2021-06" db="EMBL/GenBank/DDBJ databases">
        <authorList>
            <person name="Kallberg Y."/>
            <person name="Tangrot J."/>
            <person name="Rosling A."/>
        </authorList>
    </citation>
    <scope>NUCLEOTIDE SEQUENCE</scope>
    <source>
        <strain evidence="1">AU212A</strain>
    </source>
</reference>
<keyword evidence="2" id="KW-1185">Reference proteome</keyword>
<accession>A0ACA9MUH4</accession>
<sequence>DVYSSLCSLEPKFSCNSDPRLLFKNISRFCDLEPELSCNSGLELLINEGIQED</sequence>
<evidence type="ECO:0000313" key="1">
    <source>
        <dbReference type="EMBL" id="CAG8614092.1"/>
    </source>
</evidence>
<protein>
    <submittedName>
        <fullName evidence="1">676_t:CDS:1</fullName>
    </submittedName>
</protein>
<feature type="non-terminal residue" evidence="1">
    <location>
        <position position="1"/>
    </location>
</feature>
<proteinExistence type="predicted"/>
<comment type="caution">
    <text evidence="1">The sequence shown here is derived from an EMBL/GenBank/DDBJ whole genome shotgun (WGS) entry which is preliminary data.</text>
</comment>